<feature type="compositionally biased region" description="Gly residues" evidence="2">
    <location>
        <begin position="437"/>
        <end position="457"/>
    </location>
</feature>
<organism evidence="3 4">
    <name type="scientific">Edaphochlamys debaryana</name>
    <dbReference type="NCBI Taxonomy" id="47281"/>
    <lineage>
        <taxon>Eukaryota</taxon>
        <taxon>Viridiplantae</taxon>
        <taxon>Chlorophyta</taxon>
        <taxon>core chlorophytes</taxon>
        <taxon>Chlorophyceae</taxon>
        <taxon>CS clade</taxon>
        <taxon>Chlamydomonadales</taxon>
        <taxon>Chlamydomonadales incertae sedis</taxon>
        <taxon>Edaphochlamys</taxon>
    </lineage>
</organism>
<evidence type="ECO:0000256" key="2">
    <source>
        <dbReference type="SAM" id="MobiDB-lite"/>
    </source>
</evidence>
<feature type="region of interest" description="Disordered" evidence="2">
    <location>
        <begin position="422"/>
        <end position="488"/>
    </location>
</feature>
<gene>
    <name evidence="3" type="ORF">HYH03_001265</name>
</gene>
<evidence type="ECO:0000313" key="3">
    <source>
        <dbReference type="EMBL" id="KAG2501488.1"/>
    </source>
</evidence>
<name>A0A835YHU8_9CHLO</name>
<sequence>MDEDGTGPGDGEAEDGVTPQALDILAGLTSLGISPALRDQVQRALVDLSVAAGVTADPGVAPSFGGDDAARLASGEGASSSGKASATGGTRDAVWQRKLTELEQKLSMSRSIMKKLYHKNVELEKELSILRANRQGVDLAPPPTAGSVSGSRPGTSTPGPGDGGLSSQALQERDLTIRQLQQALDAARRRCSLLEMQLAQGPGAAGAGGAGAGGGGGGGGGKAGLVGVRGKGSAGPKAGVSAESVRELLAQSALHHLKYKQIREDYIKSLYKRAASVQVNGRSAAAVSSTAAAAVGLVDDLQKRLVAEVAEREAEAALYSARLLESEKAMSDWYVEKRLLEEHIARLSSEVAERDKLDGEIEGCVSELLERMRQLEEQNEELRARLGGSSAPAGRAAAGAGAAGAGAEGSRVGTAVATLRGGSRVGTAESTASSGGVKAGAGTGGVKPGSQGAGRAGTSGTASRGSTAGRSRSGSGAAGGQPDVLVVR</sequence>
<dbReference type="AlphaFoldDB" id="A0A835YHU8"/>
<feature type="compositionally biased region" description="Low complexity" evidence="2">
    <location>
        <begin position="71"/>
        <end position="89"/>
    </location>
</feature>
<keyword evidence="4" id="KW-1185">Reference proteome</keyword>
<feature type="compositionally biased region" description="Low complexity" evidence="2">
    <location>
        <begin position="458"/>
        <end position="475"/>
    </location>
</feature>
<dbReference type="EMBL" id="JAEHOE010000002">
    <property type="protein sequence ID" value="KAG2501488.1"/>
    <property type="molecule type" value="Genomic_DNA"/>
</dbReference>
<feature type="coiled-coil region" evidence="1">
    <location>
        <begin position="170"/>
        <end position="197"/>
    </location>
</feature>
<reference evidence="3" key="1">
    <citation type="journal article" date="2020" name="bioRxiv">
        <title>Comparative genomics of Chlamydomonas.</title>
        <authorList>
            <person name="Craig R.J."/>
            <person name="Hasan A.R."/>
            <person name="Ness R.W."/>
            <person name="Keightley P.D."/>
        </authorList>
    </citation>
    <scope>NUCLEOTIDE SEQUENCE</scope>
    <source>
        <strain evidence="3">CCAP 11/70</strain>
    </source>
</reference>
<protein>
    <submittedName>
        <fullName evidence="3">Uncharacterized protein</fullName>
    </submittedName>
</protein>
<feature type="compositionally biased region" description="Low complexity" evidence="2">
    <location>
        <begin position="146"/>
        <end position="159"/>
    </location>
</feature>
<evidence type="ECO:0000256" key="1">
    <source>
        <dbReference type="SAM" id="Coils"/>
    </source>
</evidence>
<evidence type="ECO:0000313" key="4">
    <source>
        <dbReference type="Proteomes" id="UP000612055"/>
    </source>
</evidence>
<feature type="region of interest" description="Disordered" evidence="2">
    <location>
        <begin position="56"/>
        <end position="90"/>
    </location>
</feature>
<proteinExistence type="predicted"/>
<keyword evidence="1" id="KW-0175">Coiled coil</keyword>
<comment type="caution">
    <text evidence="3">The sequence shown here is derived from an EMBL/GenBank/DDBJ whole genome shotgun (WGS) entry which is preliminary data.</text>
</comment>
<dbReference type="OrthoDB" id="535555at2759"/>
<feature type="region of interest" description="Disordered" evidence="2">
    <location>
        <begin position="136"/>
        <end position="167"/>
    </location>
</feature>
<dbReference type="Proteomes" id="UP000612055">
    <property type="component" value="Unassembled WGS sequence"/>
</dbReference>
<accession>A0A835YHU8</accession>